<name>A0A1D1UXL1_RAMVA</name>
<dbReference type="InterPro" id="IPR049079">
    <property type="entry name" value="Mov-10_helical"/>
</dbReference>
<protein>
    <recommendedName>
        <fullName evidence="1">Helicase MOV-10 helical domain-containing protein</fullName>
    </recommendedName>
</protein>
<organism evidence="2 3">
    <name type="scientific">Ramazzottius varieornatus</name>
    <name type="common">Water bear</name>
    <name type="synonym">Tardigrade</name>
    <dbReference type="NCBI Taxonomy" id="947166"/>
    <lineage>
        <taxon>Eukaryota</taxon>
        <taxon>Metazoa</taxon>
        <taxon>Ecdysozoa</taxon>
        <taxon>Tardigrada</taxon>
        <taxon>Eutardigrada</taxon>
        <taxon>Parachela</taxon>
        <taxon>Hypsibioidea</taxon>
        <taxon>Ramazzottiidae</taxon>
        <taxon>Ramazzottius</taxon>
    </lineage>
</organism>
<dbReference type="OrthoDB" id="6513042at2759"/>
<sequence length="396" mass="45145">MLTKLTMANTSSSRRMPVVMSTPCQMMLSWKLGCGSRWFKVSLVESRQPKRRQWRAFGAKRVLDNDIDAAENANDLEEGIAMTRLLDFGQVTFGEVSTRPITIQNVDTSGPHTMVDRLSVGGCPIRLISPVEIYNVYFEEMTPDRFYPSIDFHPFKSIRYSIPPMVVVQLTVRVTGVTLGKFRCAVRAHFHGQLKKTCVVTVDIVGKDPQQAQVVPVETVNISTTFMRGIRMRFQRRCEEAERLTSLVESAKKDGIVPGPSRILHLDEKRSERRRALLQNPFSIPEDLRAFLNTSDVTLEGLLAKYPALSRPLDADNYDQQFHLLLYLEEHQEALDVRQFDMISSEMERQDDGQFKLKMYNLQEHRPSLVRGDLVSVRGLADLDGPRFHGRINSVT</sequence>
<dbReference type="EMBL" id="BDGG01000002">
    <property type="protein sequence ID" value="GAU94374.1"/>
    <property type="molecule type" value="Genomic_DNA"/>
</dbReference>
<dbReference type="AlphaFoldDB" id="A0A1D1UXL1"/>
<reference evidence="2 3" key="1">
    <citation type="journal article" date="2016" name="Nat. Commun.">
        <title>Extremotolerant tardigrade genome and improved radiotolerance of human cultured cells by tardigrade-unique protein.</title>
        <authorList>
            <person name="Hashimoto T."/>
            <person name="Horikawa D.D."/>
            <person name="Saito Y."/>
            <person name="Kuwahara H."/>
            <person name="Kozuka-Hata H."/>
            <person name="Shin-I T."/>
            <person name="Minakuchi Y."/>
            <person name="Ohishi K."/>
            <person name="Motoyama A."/>
            <person name="Aizu T."/>
            <person name="Enomoto A."/>
            <person name="Kondo K."/>
            <person name="Tanaka S."/>
            <person name="Hara Y."/>
            <person name="Koshikawa S."/>
            <person name="Sagara H."/>
            <person name="Miura T."/>
            <person name="Yokobori S."/>
            <person name="Miyagawa K."/>
            <person name="Suzuki Y."/>
            <person name="Kubo T."/>
            <person name="Oyama M."/>
            <person name="Kohara Y."/>
            <person name="Fujiyama A."/>
            <person name="Arakawa K."/>
            <person name="Katayama T."/>
            <person name="Toyoda A."/>
            <person name="Kunieda T."/>
        </authorList>
    </citation>
    <scope>NUCLEOTIDE SEQUENCE [LARGE SCALE GENOMIC DNA]</scope>
    <source>
        <strain evidence="2 3">YOKOZUNA-1</strain>
    </source>
</reference>
<gene>
    <name evidence="2" type="primary">RvY_06157-1</name>
    <name evidence="2" type="synonym">RvY_06157.1</name>
    <name evidence="2" type="ORF">RvY_06157</name>
</gene>
<comment type="caution">
    <text evidence="2">The sequence shown here is derived from an EMBL/GenBank/DDBJ whole genome shotgun (WGS) entry which is preliminary data.</text>
</comment>
<dbReference type="Pfam" id="PF21635">
    <property type="entry name" value="Mov-10_helical"/>
    <property type="match status" value="1"/>
</dbReference>
<proteinExistence type="predicted"/>
<evidence type="ECO:0000259" key="1">
    <source>
        <dbReference type="Pfam" id="PF21635"/>
    </source>
</evidence>
<accession>A0A1D1UXL1</accession>
<feature type="domain" description="Helicase MOV-10 helical" evidence="1">
    <location>
        <begin position="307"/>
        <end position="339"/>
    </location>
</feature>
<dbReference type="Proteomes" id="UP000186922">
    <property type="component" value="Unassembled WGS sequence"/>
</dbReference>
<keyword evidence="3" id="KW-1185">Reference proteome</keyword>
<evidence type="ECO:0000313" key="3">
    <source>
        <dbReference type="Proteomes" id="UP000186922"/>
    </source>
</evidence>
<evidence type="ECO:0000313" key="2">
    <source>
        <dbReference type="EMBL" id="GAU94374.1"/>
    </source>
</evidence>
<dbReference type="STRING" id="947166.A0A1D1UXL1"/>